<dbReference type="Pfam" id="PF07714">
    <property type="entry name" value="PK_Tyr_Ser-Thr"/>
    <property type="match status" value="1"/>
</dbReference>
<evidence type="ECO:0000313" key="20">
    <source>
        <dbReference type="Proteomes" id="UP000188354"/>
    </source>
</evidence>
<dbReference type="FunFam" id="1.10.510.10:FF:000129">
    <property type="entry name" value="cysteine-rich receptor-like protein kinase 10"/>
    <property type="match status" value="1"/>
</dbReference>
<keyword evidence="7 14" id="KW-0547">Nucleotide-binding</keyword>
<dbReference type="PROSITE" id="PS00108">
    <property type="entry name" value="PROTEIN_KINASE_ST"/>
    <property type="match status" value="1"/>
</dbReference>
<evidence type="ECO:0000256" key="3">
    <source>
        <dbReference type="ARBA" id="ARBA00022679"/>
    </source>
</evidence>
<dbReference type="AlphaFoldDB" id="A0A4P1RKK0"/>
<feature type="domain" description="Gnk2-homologous" evidence="18">
    <location>
        <begin position="34"/>
        <end position="139"/>
    </location>
</feature>
<dbReference type="InterPro" id="IPR008271">
    <property type="entry name" value="Ser/Thr_kinase_AS"/>
</dbReference>
<keyword evidence="8" id="KW-0418">Kinase</keyword>
<feature type="transmembrane region" description="Helical" evidence="15">
    <location>
        <begin position="282"/>
        <end position="307"/>
    </location>
</feature>
<dbReference type="SMART" id="SM00220">
    <property type="entry name" value="S_TKc"/>
    <property type="match status" value="1"/>
</dbReference>
<evidence type="ECO:0000256" key="11">
    <source>
        <dbReference type="ARBA" id="ARBA00023136"/>
    </source>
</evidence>
<dbReference type="FunFam" id="3.30.200.20:FF:000727">
    <property type="entry name" value="Cysteine-rich RLK (RECEPTOR-like protein kinase) 23"/>
    <property type="match status" value="1"/>
</dbReference>
<accession>A0A4P1RKK0</accession>
<feature type="domain" description="Gnk2-homologous" evidence="18">
    <location>
        <begin position="145"/>
        <end position="252"/>
    </location>
</feature>
<dbReference type="SUPFAM" id="SSF56112">
    <property type="entry name" value="Protein kinase-like (PK-like)"/>
    <property type="match status" value="1"/>
</dbReference>
<dbReference type="Proteomes" id="UP000188354">
    <property type="component" value="Chromosome LG04"/>
</dbReference>
<evidence type="ECO:0000256" key="5">
    <source>
        <dbReference type="ARBA" id="ARBA00022729"/>
    </source>
</evidence>
<dbReference type="GO" id="GO:0005886">
    <property type="term" value="C:plasma membrane"/>
    <property type="evidence" value="ECO:0007669"/>
    <property type="project" value="TreeGrafter"/>
</dbReference>
<evidence type="ECO:0000256" key="14">
    <source>
        <dbReference type="PROSITE-ProRule" id="PRU10141"/>
    </source>
</evidence>
<dbReference type="GO" id="GO:0005524">
    <property type="term" value="F:ATP binding"/>
    <property type="evidence" value="ECO:0007669"/>
    <property type="project" value="UniProtKB-UniRule"/>
</dbReference>
<dbReference type="CDD" id="cd23509">
    <property type="entry name" value="Gnk2-like"/>
    <property type="match status" value="2"/>
</dbReference>
<evidence type="ECO:0000259" key="17">
    <source>
        <dbReference type="PROSITE" id="PS50011"/>
    </source>
</evidence>
<evidence type="ECO:0000256" key="15">
    <source>
        <dbReference type="SAM" id="Phobius"/>
    </source>
</evidence>
<reference evidence="19 20" key="1">
    <citation type="journal article" date="2017" name="Plant Biotechnol. J.">
        <title>A comprehensive draft genome sequence for lupin (Lupinus angustifolius), an emerging health food: insights into plant-microbe interactions and legume evolution.</title>
        <authorList>
            <person name="Hane J.K."/>
            <person name="Ming Y."/>
            <person name="Kamphuis L.G."/>
            <person name="Nelson M.N."/>
            <person name="Garg G."/>
            <person name="Atkins C.A."/>
            <person name="Bayer P.E."/>
            <person name="Bravo A."/>
            <person name="Bringans S."/>
            <person name="Cannon S."/>
            <person name="Edwards D."/>
            <person name="Foley R."/>
            <person name="Gao L.L."/>
            <person name="Harrison M.J."/>
            <person name="Huang W."/>
            <person name="Hurgobin B."/>
            <person name="Li S."/>
            <person name="Liu C.W."/>
            <person name="McGrath A."/>
            <person name="Morahan G."/>
            <person name="Murray J."/>
            <person name="Weller J."/>
            <person name="Jian J."/>
            <person name="Singh K.B."/>
        </authorList>
    </citation>
    <scope>NUCLEOTIDE SEQUENCE [LARGE SCALE GENOMIC DNA]</scope>
    <source>
        <strain evidence="20">cv. Tanjil</strain>
        <tissue evidence="19">Whole plant</tissue>
    </source>
</reference>
<dbReference type="InterPro" id="IPR017441">
    <property type="entry name" value="Protein_kinase_ATP_BS"/>
</dbReference>
<evidence type="ECO:0000259" key="18">
    <source>
        <dbReference type="PROSITE" id="PS51473"/>
    </source>
</evidence>
<protein>
    <recommendedName>
        <fullName evidence="21">Cysteine-rich receptor-like protein kinase 25</fullName>
    </recommendedName>
</protein>
<organism evidence="19 20">
    <name type="scientific">Lupinus angustifolius</name>
    <name type="common">Narrow-leaved blue lupine</name>
    <dbReference type="NCBI Taxonomy" id="3871"/>
    <lineage>
        <taxon>Eukaryota</taxon>
        <taxon>Viridiplantae</taxon>
        <taxon>Streptophyta</taxon>
        <taxon>Embryophyta</taxon>
        <taxon>Tracheophyta</taxon>
        <taxon>Spermatophyta</taxon>
        <taxon>Magnoliopsida</taxon>
        <taxon>eudicotyledons</taxon>
        <taxon>Gunneridae</taxon>
        <taxon>Pentapetalae</taxon>
        <taxon>rosids</taxon>
        <taxon>fabids</taxon>
        <taxon>Fabales</taxon>
        <taxon>Fabaceae</taxon>
        <taxon>Papilionoideae</taxon>
        <taxon>50 kb inversion clade</taxon>
        <taxon>genistoids sensu lato</taxon>
        <taxon>core genistoids</taxon>
        <taxon>Genisteae</taxon>
        <taxon>Lupinus</taxon>
    </lineage>
</organism>
<keyword evidence="11 15" id="KW-0472">Membrane</keyword>
<gene>
    <name evidence="19" type="ORF">TanjilG_24770</name>
</gene>
<evidence type="ECO:0000313" key="19">
    <source>
        <dbReference type="EMBL" id="OIW12837.1"/>
    </source>
</evidence>
<evidence type="ECO:0000256" key="2">
    <source>
        <dbReference type="ARBA" id="ARBA00022527"/>
    </source>
</evidence>
<proteinExistence type="predicted"/>
<comment type="subcellular location">
    <subcellularLocation>
        <location evidence="1">Membrane</location>
        <topology evidence="1">Single-pass membrane protein</topology>
    </subcellularLocation>
</comment>
<evidence type="ECO:0000256" key="13">
    <source>
        <dbReference type="ARBA" id="ARBA00023180"/>
    </source>
</evidence>
<dbReference type="InterPro" id="IPR011009">
    <property type="entry name" value="Kinase-like_dom_sf"/>
</dbReference>
<evidence type="ECO:0000256" key="7">
    <source>
        <dbReference type="ARBA" id="ARBA00022741"/>
    </source>
</evidence>
<dbReference type="Gene3D" id="3.30.430.20">
    <property type="entry name" value="Gnk2 domain, C-X8-C-X2-C motif"/>
    <property type="match status" value="2"/>
</dbReference>
<keyword evidence="3" id="KW-0808">Transferase</keyword>
<sequence>MSSFHLFLLPLTFFYLYSHCSSSPVIEAALHQDPQAFYNCTRNTTFALNDNYHSNIQTLLHSLSSNGTGNPITYNTTVHSKNTADTVYGFAFCMRDVTPKECQECVIEAAKLISSSCTTAKEAIIWYHVCMVRYSDRYFFSMVEESPKLTFMNDQDYVGQASHFNNILWDMMNELRAMTASASNKYAYKSENISENEKLYGSGWCAQYLSTENCSWCLSDAIAEITKVCCRGKSGGRVAYPSCGVRFELYAFLNSDFDWLQKPLLPSSTRSSAQQGKQKQKILTIIVIVVPIVVSLVLLSLGCNCLLHRRERKKEDDILKESFGIDITTLESLRYDLATIEAATNRFATENMIGKGGFGEVYKGILSDGQEIAVKRLTRSSGQGAVEFKNEVLVIAKLQHRNLVRLLGFCLEAEEKILIYEYVPNKSLDYFLFDPEKRRLLTWSKRHMIITGVARGIVYLHEDSRLKIIHRDLKPSNVLLDSNMNPKISDFGIARIVAADQIEESTCRIIGTFGYMSPEYAMHGQFSVKSDVFSFGVMVLEIISGKRKGSSSESECVEDIRKHAWTKWTEQTPLELLDPNMVGSYSEEEVIKCIQIGLLCVQDDPDERPTMATIVFYLNSPSTNLPSPHGPTHFKGSRKDDNLTKKKFDNSVSINGITLTKFLPR</sequence>
<evidence type="ECO:0008006" key="21">
    <source>
        <dbReference type="Google" id="ProtNLM"/>
    </source>
</evidence>
<dbReference type="Gene3D" id="3.30.200.20">
    <property type="entry name" value="Phosphorylase Kinase, domain 1"/>
    <property type="match status" value="1"/>
</dbReference>
<dbReference type="EMBL" id="CM007364">
    <property type="protein sequence ID" value="OIW12837.1"/>
    <property type="molecule type" value="Genomic_DNA"/>
</dbReference>
<dbReference type="PROSITE" id="PS50011">
    <property type="entry name" value="PROTEIN_KINASE_DOM"/>
    <property type="match status" value="1"/>
</dbReference>
<dbReference type="InterPro" id="IPR038408">
    <property type="entry name" value="GNK2_sf"/>
</dbReference>
<keyword evidence="12" id="KW-0675">Receptor</keyword>
<dbReference type="InterPro" id="IPR000719">
    <property type="entry name" value="Prot_kinase_dom"/>
</dbReference>
<dbReference type="PROSITE" id="PS00107">
    <property type="entry name" value="PROTEIN_KINASE_ATP"/>
    <property type="match status" value="1"/>
</dbReference>
<dbReference type="PANTHER" id="PTHR27002:SF1108">
    <property type="entry name" value="CYSTEINE-RICH RECEPTOR-KINASE-LIKE PROTEIN"/>
    <property type="match status" value="1"/>
</dbReference>
<feature type="binding site" evidence="14">
    <location>
        <position position="375"/>
    </location>
    <ligand>
        <name>ATP</name>
        <dbReference type="ChEBI" id="CHEBI:30616"/>
    </ligand>
</feature>
<keyword evidence="2" id="KW-0723">Serine/threonine-protein kinase</keyword>
<feature type="chain" id="PRO_5020027702" description="Cysteine-rich receptor-like protein kinase 25" evidence="16">
    <location>
        <begin position="23"/>
        <end position="665"/>
    </location>
</feature>
<evidence type="ECO:0000256" key="8">
    <source>
        <dbReference type="ARBA" id="ARBA00022777"/>
    </source>
</evidence>
<dbReference type="CDD" id="cd14066">
    <property type="entry name" value="STKc_IRAK"/>
    <property type="match status" value="1"/>
</dbReference>
<evidence type="ECO:0000256" key="9">
    <source>
        <dbReference type="ARBA" id="ARBA00022840"/>
    </source>
</evidence>
<dbReference type="Gene3D" id="1.10.510.10">
    <property type="entry name" value="Transferase(Phosphotransferase) domain 1"/>
    <property type="match status" value="1"/>
</dbReference>
<keyword evidence="5 16" id="KW-0732">Signal</keyword>
<keyword evidence="10 15" id="KW-1133">Transmembrane helix</keyword>
<evidence type="ECO:0000256" key="4">
    <source>
        <dbReference type="ARBA" id="ARBA00022692"/>
    </source>
</evidence>
<evidence type="ECO:0000256" key="1">
    <source>
        <dbReference type="ARBA" id="ARBA00004167"/>
    </source>
</evidence>
<evidence type="ECO:0000256" key="12">
    <source>
        <dbReference type="ARBA" id="ARBA00023170"/>
    </source>
</evidence>
<dbReference type="Gramene" id="OIW12837">
    <property type="protein sequence ID" value="OIW12837"/>
    <property type="gene ID" value="TanjilG_24770"/>
</dbReference>
<dbReference type="InterPro" id="IPR002902">
    <property type="entry name" value="GNK2"/>
</dbReference>
<dbReference type="PROSITE" id="PS51473">
    <property type="entry name" value="GNK2"/>
    <property type="match status" value="2"/>
</dbReference>
<dbReference type="GO" id="GO:0042742">
    <property type="term" value="P:defense response to bacterium"/>
    <property type="evidence" value="ECO:0007669"/>
    <property type="project" value="TreeGrafter"/>
</dbReference>
<dbReference type="InterPro" id="IPR001245">
    <property type="entry name" value="Ser-Thr/Tyr_kinase_cat_dom"/>
</dbReference>
<evidence type="ECO:0000256" key="16">
    <source>
        <dbReference type="SAM" id="SignalP"/>
    </source>
</evidence>
<feature type="signal peptide" evidence="16">
    <location>
        <begin position="1"/>
        <end position="22"/>
    </location>
</feature>
<name>A0A4P1RKK0_LUPAN</name>
<dbReference type="Pfam" id="PF01657">
    <property type="entry name" value="Stress-antifung"/>
    <property type="match status" value="2"/>
</dbReference>
<keyword evidence="13" id="KW-0325">Glycoprotein</keyword>
<keyword evidence="4 15" id="KW-0812">Transmembrane</keyword>
<keyword evidence="9 14" id="KW-0067">ATP-binding</keyword>
<dbReference type="PANTHER" id="PTHR27002">
    <property type="entry name" value="RECEPTOR-LIKE SERINE/THREONINE-PROTEIN KINASE SD1-8"/>
    <property type="match status" value="1"/>
</dbReference>
<keyword evidence="20" id="KW-1185">Reference proteome</keyword>
<dbReference type="GO" id="GO:0004674">
    <property type="term" value="F:protein serine/threonine kinase activity"/>
    <property type="evidence" value="ECO:0007669"/>
    <property type="project" value="UniProtKB-KW"/>
</dbReference>
<feature type="domain" description="Protein kinase" evidence="17">
    <location>
        <begin position="347"/>
        <end position="623"/>
    </location>
</feature>
<keyword evidence="6" id="KW-0677">Repeat</keyword>
<evidence type="ECO:0000256" key="10">
    <source>
        <dbReference type="ARBA" id="ARBA00022989"/>
    </source>
</evidence>
<evidence type="ECO:0000256" key="6">
    <source>
        <dbReference type="ARBA" id="ARBA00022737"/>
    </source>
</evidence>